<dbReference type="CDD" id="cd06170">
    <property type="entry name" value="LuxR_C_like"/>
    <property type="match status" value="1"/>
</dbReference>
<dbReference type="Pfam" id="PF00196">
    <property type="entry name" value="GerE"/>
    <property type="match status" value="1"/>
</dbReference>
<gene>
    <name evidence="5" type="ORF">M6B22_10315</name>
</gene>
<evidence type="ECO:0000256" key="3">
    <source>
        <dbReference type="ARBA" id="ARBA00023163"/>
    </source>
</evidence>
<keyword evidence="3" id="KW-0804">Transcription</keyword>
<evidence type="ECO:0000256" key="1">
    <source>
        <dbReference type="ARBA" id="ARBA00023015"/>
    </source>
</evidence>
<keyword evidence="6" id="KW-1185">Reference proteome</keyword>
<evidence type="ECO:0000313" key="5">
    <source>
        <dbReference type="EMBL" id="WAX59133.1"/>
    </source>
</evidence>
<dbReference type="PANTHER" id="PTHR43214">
    <property type="entry name" value="TWO-COMPONENT RESPONSE REGULATOR"/>
    <property type="match status" value="1"/>
</dbReference>
<dbReference type="Gene3D" id="3.40.50.2300">
    <property type="match status" value="1"/>
</dbReference>
<accession>A0ABY7K3S0</accession>
<feature type="domain" description="HTH luxR-type" evidence="4">
    <location>
        <begin position="140"/>
        <end position="205"/>
    </location>
</feature>
<dbReference type="PRINTS" id="PR00038">
    <property type="entry name" value="HTHLUXR"/>
</dbReference>
<reference evidence="5" key="1">
    <citation type="submission" date="2022-05" db="EMBL/GenBank/DDBJ databases">
        <title>Jatrophihabitans sp. SB3-54 whole genome sequence.</title>
        <authorList>
            <person name="Suh M.K."/>
            <person name="Eom M.K."/>
            <person name="Kim J.S."/>
            <person name="Kim H.S."/>
            <person name="Do H.E."/>
            <person name="Shin Y.K."/>
            <person name="Lee J.-S."/>
        </authorList>
    </citation>
    <scope>NUCLEOTIDE SEQUENCE</scope>
    <source>
        <strain evidence="5">SB3-54</strain>
    </source>
</reference>
<dbReference type="Proteomes" id="UP001164693">
    <property type="component" value="Chromosome"/>
</dbReference>
<keyword evidence="2" id="KW-0238">DNA-binding</keyword>
<dbReference type="EMBL" id="CP097463">
    <property type="protein sequence ID" value="WAX59133.1"/>
    <property type="molecule type" value="Genomic_DNA"/>
</dbReference>
<dbReference type="SUPFAM" id="SSF46894">
    <property type="entry name" value="C-terminal effector domain of the bipartite response regulators"/>
    <property type="match status" value="1"/>
</dbReference>
<evidence type="ECO:0000259" key="4">
    <source>
        <dbReference type="PROSITE" id="PS50043"/>
    </source>
</evidence>
<dbReference type="InterPro" id="IPR039420">
    <property type="entry name" value="WalR-like"/>
</dbReference>
<name>A0ABY7K3S0_9ACTN</name>
<evidence type="ECO:0000313" key="6">
    <source>
        <dbReference type="Proteomes" id="UP001164693"/>
    </source>
</evidence>
<dbReference type="RefSeq" id="WP_269445674.1">
    <property type="nucleotide sequence ID" value="NZ_CP097463.1"/>
</dbReference>
<dbReference type="InterPro" id="IPR016032">
    <property type="entry name" value="Sig_transdc_resp-reg_C-effctor"/>
</dbReference>
<dbReference type="PANTHER" id="PTHR43214:SF24">
    <property type="entry name" value="TRANSCRIPTIONAL REGULATORY PROTEIN NARL-RELATED"/>
    <property type="match status" value="1"/>
</dbReference>
<organism evidence="5 6">
    <name type="scientific">Jatrophihabitans cynanchi</name>
    <dbReference type="NCBI Taxonomy" id="2944128"/>
    <lineage>
        <taxon>Bacteria</taxon>
        <taxon>Bacillati</taxon>
        <taxon>Actinomycetota</taxon>
        <taxon>Actinomycetes</taxon>
        <taxon>Jatrophihabitantales</taxon>
        <taxon>Jatrophihabitantaceae</taxon>
        <taxon>Jatrophihabitans</taxon>
    </lineage>
</organism>
<sequence length="207" mass="22241">MERVPVYIHARDPISEAGVASALRPRPEVRVVRADEIADARVALIVVDAVDDDAVRLLRAVQRQGPSRAVLVASTLDDAGLIAAVEAGVIGLVRRCEATPERMVHVISRAASGEGSVPSDLLGRLLSQVGSLQRQVLVPRGLTFSGLAAREVEVLRLVADGFDTAEISSKLGYSERTVKTVLHDVSSRLQLRNRCHAVAYALREGLI</sequence>
<protein>
    <submittedName>
        <fullName evidence="5">Response regulator transcription factor</fullName>
    </submittedName>
</protein>
<dbReference type="InterPro" id="IPR000792">
    <property type="entry name" value="Tscrpt_reg_LuxR_C"/>
</dbReference>
<evidence type="ECO:0000256" key="2">
    <source>
        <dbReference type="ARBA" id="ARBA00023125"/>
    </source>
</evidence>
<proteinExistence type="predicted"/>
<keyword evidence="1" id="KW-0805">Transcription regulation</keyword>
<dbReference type="SMART" id="SM00421">
    <property type="entry name" value="HTH_LUXR"/>
    <property type="match status" value="1"/>
</dbReference>
<dbReference type="PROSITE" id="PS50043">
    <property type="entry name" value="HTH_LUXR_2"/>
    <property type="match status" value="1"/>
</dbReference>